<keyword evidence="9" id="KW-1185">Reference proteome</keyword>
<evidence type="ECO:0000256" key="6">
    <source>
        <dbReference type="RuleBase" id="RU000481"/>
    </source>
</evidence>
<evidence type="ECO:0000256" key="4">
    <source>
        <dbReference type="ARBA" id="ARBA00022679"/>
    </source>
</evidence>
<dbReference type="PANTHER" id="PTHR46383">
    <property type="entry name" value="ASPARTATE AMINOTRANSFERASE"/>
    <property type="match status" value="1"/>
</dbReference>
<dbReference type="EC" id="2.6.1.-" evidence="6"/>
<keyword evidence="4 6" id="KW-0808">Transferase</keyword>
<dbReference type="Gene3D" id="3.90.1150.10">
    <property type="entry name" value="Aspartate Aminotransferase, domain 1"/>
    <property type="match status" value="1"/>
</dbReference>
<dbReference type="PROSITE" id="PS00105">
    <property type="entry name" value="AA_TRANSFER_CLASS_1"/>
    <property type="match status" value="1"/>
</dbReference>
<accession>A0A0D0GVY6</accession>
<evidence type="ECO:0000256" key="3">
    <source>
        <dbReference type="ARBA" id="ARBA00022576"/>
    </source>
</evidence>
<proteinExistence type="inferred from homology"/>
<protein>
    <recommendedName>
        <fullName evidence="6">Aminotransferase</fullName>
        <ecNumber evidence="6">2.6.1.-</ecNumber>
    </recommendedName>
</protein>
<dbReference type="InterPro" id="IPR004839">
    <property type="entry name" value="Aminotransferase_I/II_large"/>
</dbReference>
<comment type="cofactor">
    <cofactor evidence="1 6">
        <name>pyridoxal 5'-phosphate</name>
        <dbReference type="ChEBI" id="CHEBI:597326"/>
    </cofactor>
</comment>
<dbReference type="CDD" id="cd00609">
    <property type="entry name" value="AAT_like"/>
    <property type="match status" value="1"/>
</dbReference>
<keyword evidence="5" id="KW-0663">Pyridoxal phosphate</keyword>
<evidence type="ECO:0000256" key="2">
    <source>
        <dbReference type="ARBA" id="ARBA00007441"/>
    </source>
</evidence>
<dbReference type="GO" id="GO:0008483">
    <property type="term" value="F:transaminase activity"/>
    <property type="evidence" value="ECO:0007669"/>
    <property type="project" value="UniProtKB-KW"/>
</dbReference>
<organism evidence="8 9">
    <name type="scientific">Pedobacter lusitanus</name>
    <dbReference type="NCBI Taxonomy" id="1503925"/>
    <lineage>
        <taxon>Bacteria</taxon>
        <taxon>Pseudomonadati</taxon>
        <taxon>Bacteroidota</taxon>
        <taxon>Sphingobacteriia</taxon>
        <taxon>Sphingobacteriales</taxon>
        <taxon>Sphingobacteriaceae</taxon>
        <taxon>Pedobacter</taxon>
    </lineage>
</organism>
<reference evidence="8 9" key="1">
    <citation type="submission" date="2015-01" db="EMBL/GenBank/DDBJ databases">
        <title>Draft genome sequence of Pedobacter sp. NL19 isolated from sludge of an effluent treatment pond in an abandoned uranium mine.</title>
        <authorList>
            <person name="Santos T."/>
            <person name="Caetano T."/>
            <person name="Covas C."/>
            <person name="Cruz A."/>
            <person name="Mendo S."/>
        </authorList>
    </citation>
    <scope>NUCLEOTIDE SEQUENCE [LARGE SCALE GENOMIC DNA]</scope>
    <source>
        <strain evidence="8 9">NL19</strain>
    </source>
</reference>
<dbReference type="Pfam" id="PF00155">
    <property type="entry name" value="Aminotran_1_2"/>
    <property type="match status" value="1"/>
</dbReference>
<dbReference type="InterPro" id="IPR015424">
    <property type="entry name" value="PyrdxlP-dep_Trfase"/>
</dbReference>
<evidence type="ECO:0000259" key="7">
    <source>
        <dbReference type="Pfam" id="PF00155"/>
    </source>
</evidence>
<dbReference type="AlphaFoldDB" id="A0A0D0GVY6"/>
<comment type="similarity">
    <text evidence="2 6">Belongs to the class-I pyridoxal-phosphate-dependent aminotransferase family.</text>
</comment>
<gene>
    <name evidence="8" type="ORF">TH53_02545</name>
</gene>
<dbReference type="EMBL" id="JXRA01000008">
    <property type="protein sequence ID" value="KIO78641.1"/>
    <property type="molecule type" value="Genomic_DNA"/>
</dbReference>
<dbReference type="GO" id="GO:0030170">
    <property type="term" value="F:pyridoxal phosphate binding"/>
    <property type="evidence" value="ECO:0007669"/>
    <property type="project" value="InterPro"/>
</dbReference>
<sequence length="389" mass="42759">MFESHSVNLDLLKKRAFNLRWATVPEGIIPLTAADPDFPSAPEIAESIIRFTKDRYLSYGPPAGLSEFKESVAAYFSGKRKIPAQADFIFPVDSAAFGIYLICKAFLSAGDEAIIFDPVDFLFRYSTEAVGGVAVPFAIPPGSDHVDFDLLEKLITSKTRMICLCNPLNPTGKVFKRDELLKLGEIACKHRLIILSDEIWSDIVYTPYQYTSIASLSEEIRNQTVTVTGFSKSYGLAGLRIGAVMASNQAHYDRLFEVSLHGSTIHGANILSQVAATTALNECGYWLDGFLVHLQKMRDLAVRELNATQGFKCISPEGCYVAFTDITGTGKSSQEIYQLLLDKAKVAVVPGAKEWFGEGAEGFIRMSFATSEEILGEALFNIKTTVNNL</sequence>
<dbReference type="OrthoDB" id="9802872at2"/>
<dbReference type="GO" id="GO:0006520">
    <property type="term" value="P:amino acid metabolic process"/>
    <property type="evidence" value="ECO:0007669"/>
    <property type="project" value="InterPro"/>
</dbReference>
<comment type="caution">
    <text evidence="8">The sequence shown here is derived from an EMBL/GenBank/DDBJ whole genome shotgun (WGS) entry which is preliminary data.</text>
</comment>
<dbReference type="InterPro" id="IPR004838">
    <property type="entry name" value="NHTrfase_class1_PyrdxlP-BS"/>
</dbReference>
<dbReference type="PANTHER" id="PTHR46383:SF1">
    <property type="entry name" value="ASPARTATE AMINOTRANSFERASE"/>
    <property type="match status" value="1"/>
</dbReference>
<dbReference type="Gene3D" id="3.40.640.10">
    <property type="entry name" value="Type I PLP-dependent aspartate aminotransferase-like (Major domain)"/>
    <property type="match status" value="1"/>
</dbReference>
<dbReference type="InterPro" id="IPR050596">
    <property type="entry name" value="AspAT/PAT-like"/>
</dbReference>
<dbReference type="STRING" id="1503925.TH53_02545"/>
<dbReference type="InterPro" id="IPR015422">
    <property type="entry name" value="PyrdxlP-dep_Trfase_small"/>
</dbReference>
<keyword evidence="3 6" id="KW-0032">Aminotransferase</keyword>
<evidence type="ECO:0000256" key="1">
    <source>
        <dbReference type="ARBA" id="ARBA00001933"/>
    </source>
</evidence>
<name>A0A0D0GVY6_9SPHI</name>
<dbReference type="RefSeq" id="WP_041878076.1">
    <property type="nucleotide sequence ID" value="NZ_CP157278.1"/>
</dbReference>
<dbReference type="InterPro" id="IPR015421">
    <property type="entry name" value="PyrdxlP-dep_Trfase_major"/>
</dbReference>
<dbReference type="SUPFAM" id="SSF53383">
    <property type="entry name" value="PLP-dependent transferases"/>
    <property type="match status" value="1"/>
</dbReference>
<dbReference type="Proteomes" id="UP000032049">
    <property type="component" value="Unassembled WGS sequence"/>
</dbReference>
<evidence type="ECO:0000313" key="8">
    <source>
        <dbReference type="EMBL" id="KIO78641.1"/>
    </source>
</evidence>
<evidence type="ECO:0000256" key="5">
    <source>
        <dbReference type="ARBA" id="ARBA00022898"/>
    </source>
</evidence>
<evidence type="ECO:0000313" key="9">
    <source>
        <dbReference type="Proteomes" id="UP000032049"/>
    </source>
</evidence>
<feature type="domain" description="Aminotransferase class I/classII large" evidence="7">
    <location>
        <begin position="28"/>
        <end position="377"/>
    </location>
</feature>